<dbReference type="EMBL" id="JAQOWY010000835">
    <property type="protein sequence ID" value="KAK1838410.1"/>
    <property type="molecule type" value="Genomic_DNA"/>
</dbReference>
<organism evidence="1 2">
    <name type="scientific">Colletotrichum chrysophilum</name>
    <dbReference type="NCBI Taxonomy" id="1836956"/>
    <lineage>
        <taxon>Eukaryota</taxon>
        <taxon>Fungi</taxon>
        <taxon>Dikarya</taxon>
        <taxon>Ascomycota</taxon>
        <taxon>Pezizomycotina</taxon>
        <taxon>Sordariomycetes</taxon>
        <taxon>Hypocreomycetidae</taxon>
        <taxon>Glomerellales</taxon>
        <taxon>Glomerellaceae</taxon>
        <taxon>Colletotrichum</taxon>
        <taxon>Colletotrichum gloeosporioides species complex</taxon>
    </lineage>
</organism>
<sequence>MAQHVTTQRDFSFSGCVHTENEEPKFALGCNHSISIAMTGFPRFTGATQQRCCMCLSPRCGTLHFVLRTVQLNSTQARTLTGLTNYAHLAPARTDDARPRPGMLVGMSSISARTITCPGHALGRNVPLAFLEVPYHHFPP</sequence>
<dbReference type="Proteomes" id="UP001243330">
    <property type="component" value="Unassembled WGS sequence"/>
</dbReference>
<name>A0AAD9E7N5_9PEZI</name>
<dbReference type="AlphaFoldDB" id="A0AAD9E7N5"/>
<reference evidence="1" key="1">
    <citation type="submission" date="2023-01" db="EMBL/GenBank/DDBJ databases">
        <title>Colletotrichum chrysophilum M932 genome sequence.</title>
        <authorList>
            <person name="Baroncelli R."/>
        </authorList>
    </citation>
    <scope>NUCLEOTIDE SEQUENCE</scope>
    <source>
        <strain evidence="1">M932</strain>
    </source>
</reference>
<accession>A0AAD9E7N5</accession>
<evidence type="ECO:0000313" key="1">
    <source>
        <dbReference type="EMBL" id="KAK1838410.1"/>
    </source>
</evidence>
<proteinExistence type="predicted"/>
<gene>
    <name evidence="1" type="ORF">CCHR01_18968</name>
</gene>
<comment type="caution">
    <text evidence="1">The sequence shown here is derived from an EMBL/GenBank/DDBJ whole genome shotgun (WGS) entry which is preliminary data.</text>
</comment>
<protein>
    <submittedName>
        <fullName evidence="1">Uncharacterized protein</fullName>
    </submittedName>
</protein>
<evidence type="ECO:0000313" key="2">
    <source>
        <dbReference type="Proteomes" id="UP001243330"/>
    </source>
</evidence>
<keyword evidence="2" id="KW-1185">Reference proteome</keyword>